<reference evidence="1 2" key="1">
    <citation type="submission" date="2020-01" db="EMBL/GenBank/DDBJ databases">
        <title>Paenibacillus soybeanensis sp. nov. isolated from the nodules of soybean (Glycine max(L.) Merr).</title>
        <authorList>
            <person name="Wang H."/>
        </authorList>
    </citation>
    <scope>NUCLEOTIDE SEQUENCE [LARGE SCALE GENOMIC DNA]</scope>
    <source>
        <strain evidence="1 2">T1</strain>
    </source>
</reference>
<dbReference type="Gene3D" id="3.30.300.210">
    <property type="entry name" value="Nutrient germinant receptor protein C, domain 3"/>
    <property type="match status" value="1"/>
</dbReference>
<gene>
    <name evidence="1" type="ORF">GT019_09095</name>
</gene>
<sequence length="84" mass="9123">MERLKLADSDALGVGRDLIAFHPQAWKKVNRGRDYKQTAFDVAASFEITSRGIKIKRKRAAAPSCSREGAAALLQLSVLVIAAP</sequence>
<comment type="caution">
    <text evidence="1">The sequence shown here is derived from an EMBL/GenBank/DDBJ whole genome shotgun (WGS) entry which is preliminary data.</text>
</comment>
<proteinExistence type="predicted"/>
<dbReference type="InterPro" id="IPR038501">
    <property type="entry name" value="Spore_GerAC_C_sf"/>
</dbReference>
<name>A0ABW9XNR2_9BACL</name>
<dbReference type="EMBL" id="JAAAMV010000004">
    <property type="protein sequence ID" value="NBD24027.1"/>
    <property type="molecule type" value="Genomic_DNA"/>
</dbReference>
<accession>A0ABW9XNR2</accession>
<evidence type="ECO:0000313" key="2">
    <source>
        <dbReference type="Proteomes" id="UP000665561"/>
    </source>
</evidence>
<dbReference type="Proteomes" id="UP000665561">
    <property type="component" value="Unassembled WGS sequence"/>
</dbReference>
<evidence type="ECO:0000313" key="1">
    <source>
        <dbReference type="EMBL" id="NBD24027.1"/>
    </source>
</evidence>
<keyword evidence="2" id="KW-1185">Reference proteome</keyword>
<protein>
    <submittedName>
        <fullName evidence="1">Uncharacterized protein</fullName>
    </submittedName>
</protein>
<organism evidence="1 2">
    <name type="scientific">Paenibacillus glycinis</name>
    <dbReference type="NCBI Taxonomy" id="2697035"/>
    <lineage>
        <taxon>Bacteria</taxon>
        <taxon>Bacillati</taxon>
        <taxon>Bacillota</taxon>
        <taxon>Bacilli</taxon>
        <taxon>Bacillales</taxon>
        <taxon>Paenibacillaceae</taxon>
        <taxon>Paenibacillus</taxon>
    </lineage>
</organism>